<dbReference type="Gene3D" id="3.40.1690.10">
    <property type="entry name" value="secretion proteins EscU"/>
    <property type="match status" value="1"/>
</dbReference>
<evidence type="ECO:0000256" key="3">
    <source>
        <dbReference type="ARBA" id="ARBA00021622"/>
    </source>
</evidence>
<comment type="similarity">
    <text evidence="2 13">Belongs to the type III secretion exporter family.</text>
</comment>
<keyword evidence="7 13" id="KW-1005">Bacterial flagellum biogenesis</keyword>
<evidence type="ECO:0000256" key="10">
    <source>
        <dbReference type="ARBA" id="ARBA00023136"/>
    </source>
</evidence>
<dbReference type="PRINTS" id="PR00950">
    <property type="entry name" value="TYPE3IMSPROT"/>
</dbReference>
<dbReference type="RefSeq" id="WP_150000706.1">
    <property type="nucleotide sequence ID" value="NZ_BKCL01000006.1"/>
</dbReference>
<comment type="caution">
    <text evidence="15">The sequence shown here is derived from an EMBL/GenBank/DDBJ whole genome shotgun (WGS) entry which is preliminary data.</text>
</comment>
<proteinExistence type="inferred from homology"/>
<keyword evidence="4 13" id="KW-0813">Transport</keyword>
<evidence type="ECO:0000313" key="15">
    <source>
        <dbReference type="EMBL" id="GEQ98391.1"/>
    </source>
</evidence>
<dbReference type="GO" id="GO:0005886">
    <property type="term" value="C:plasma membrane"/>
    <property type="evidence" value="ECO:0007669"/>
    <property type="project" value="UniProtKB-SubCell"/>
</dbReference>
<keyword evidence="15" id="KW-0969">Cilium</keyword>
<dbReference type="NCBIfam" id="TIGR00328">
    <property type="entry name" value="flhB"/>
    <property type="match status" value="1"/>
</dbReference>
<keyword evidence="5 13" id="KW-1003">Cell membrane</keyword>
<dbReference type="Pfam" id="PF01312">
    <property type="entry name" value="Bac_export_2"/>
    <property type="match status" value="1"/>
</dbReference>
<dbReference type="GO" id="GO:0044780">
    <property type="term" value="P:bacterial-type flagellum assembly"/>
    <property type="evidence" value="ECO:0007669"/>
    <property type="project" value="InterPro"/>
</dbReference>
<evidence type="ECO:0000256" key="4">
    <source>
        <dbReference type="ARBA" id="ARBA00022448"/>
    </source>
</evidence>
<feature type="transmembrane region" description="Helical" evidence="13">
    <location>
        <begin position="148"/>
        <end position="167"/>
    </location>
</feature>
<evidence type="ECO:0000256" key="9">
    <source>
        <dbReference type="ARBA" id="ARBA00022989"/>
    </source>
</evidence>
<feature type="transmembrane region" description="Helical" evidence="13">
    <location>
        <begin position="91"/>
        <end position="112"/>
    </location>
</feature>
<dbReference type="FunFam" id="3.40.1690.10:FF:000001">
    <property type="entry name" value="Flagellar biosynthetic protein FlhB"/>
    <property type="match status" value="1"/>
</dbReference>
<evidence type="ECO:0000313" key="16">
    <source>
        <dbReference type="Proteomes" id="UP000322084"/>
    </source>
</evidence>
<dbReference type="InterPro" id="IPR029025">
    <property type="entry name" value="T3SS_substrate_exporter_C"/>
</dbReference>
<keyword evidence="15" id="KW-0966">Cell projection</keyword>
<evidence type="ECO:0000256" key="8">
    <source>
        <dbReference type="ARBA" id="ARBA00022927"/>
    </source>
</evidence>
<gene>
    <name evidence="13 15" type="primary">flhB</name>
    <name evidence="15" type="ORF">JCM17844_20280</name>
</gene>
<keyword evidence="11 13" id="KW-1006">Bacterial flagellum protein export</keyword>
<feature type="transmembrane region" description="Helical" evidence="13">
    <location>
        <begin position="187"/>
        <end position="213"/>
    </location>
</feature>
<comment type="function">
    <text evidence="12 13">Required for formation of the rod structure in the basal body of the flagellar apparatus. Together with FliI and FliH, may constitute the export apparatus of flagellin.</text>
</comment>
<sequence>MAEGNEDDAQKTEDPSARKLEEAAKKGDVPQSQELKHWMMLVAGAFAFLLTADITTTTVRTQTAGFLSHAYDIPMDGYAILSLMREVGGKILLVLLLPMGILLLGALAGNLVQNKIMFTTEKLMPKLDKISPLAGAKRMFSAQRAADFLKSLAKLLIVSLVVGMIVWPERGLLVALVSQPVQSMTETTVALSLKVMFGVIGAMTVVAGIDVVFQRMQHTKKMRMSKQEVKDEHKQMEGDPMVKQRLRQIRLEKSRKRMMAAVPEASVVVTNPTHYAIALKYSHGQMEVPKVLAKGVDDVAMRIRKVAEEHNIPMVENPPLARALYATVEIDDDIPPDHYQAVAQIISYVLRLKKSGRASYRPTN</sequence>
<keyword evidence="15" id="KW-0282">Flagellum</keyword>
<keyword evidence="10 13" id="KW-0472">Membrane</keyword>
<accession>A0A5A7MR18</accession>
<dbReference type="GO" id="GO:0009306">
    <property type="term" value="P:protein secretion"/>
    <property type="evidence" value="ECO:0007669"/>
    <property type="project" value="InterPro"/>
</dbReference>
<keyword evidence="9 13" id="KW-1133">Transmembrane helix</keyword>
<evidence type="ECO:0000256" key="12">
    <source>
        <dbReference type="ARBA" id="ARBA00025078"/>
    </source>
</evidence>
<evidence type="ECO:0000256" key="6">
    <source>
        <dbReference type="ARBA" id="ARBA00022692"/>
    </source>
</evidence>
<evidence type="ECO:0000256" key="13">
    <source>
        <dbReference type="RuleBase" id="RU364091"/>
    </source>
</evidence>
<dbReference type="AlphaFoldDB" id="A0A5A7MR18"/>
<evidence type="ECO:0000256" key="5">
    <source>
        <dbReference type="ARBA" id="ARBA00022475"/>
    </source>
</evidence>
<dbReference type="Gene3D" id="6.10.250.2080">
    <property type="match status" value="1"/>
</dbReference>
<organism evidence="15 16">
    <name type="scientific">Iodidimonas gelatinilytica</name>
    <dbReference type="NCBI Taxonomy" id="1236966"/>
    <lineage>
        <taxon>Bacteria</taxon>
        <taxon>Pseudomonadati</taxon>
        <taxon>Pseudomonadota</taxon>
        <taxon>Alphaproteobacteria</taxon>
        <taxon>Iodidimonadales</taxon>
        <taxon>Iodidimonadaceae</taxon>
        <taxon>Iodidimonas</taxon>
    </lineage>
</organism>
<dbReference type="InterPro" id="IPR006136">
    <property type="entry name" value="FlhB"/>
</dbReference>
<dbReference type="InterPro" id="IPR006135">
    <property type="entry name" value="T3SS_substrate_exporter"/>
</dbReference>
<dbReference type="EMBL" id="BKCL01000006">
    <property type="protein sequence ID" value="GEQ98391.1"/>
    <property type="molecule type" value="Genomic_DNA"/>
</dbReference>
<feature type="region of interest" description="Disordered" evidence="14">
    <location>
        <begin position="1"/>
        <end position="28"/>
    </location>
</feature>
<feature type="transmembrane region" description="Helical" evidence="13">
    <location>
        <begin position="38"/>
        <end position="59"/>
    </location>
</feature>
<evidence type="ECO:0000256" key="14">
    <source>
        <dbReference type="SAM" id="MobiDB-lite"/>
    </source>
</evidence>
<evidence type="ECO:0000256" key="2">
    <source>
        <dbReference type="ARBA" id="ARBA00010690"/>
    </source>
</evidence>
<evidence type="ECO:0000256" key="1">
    <source>
        <dbReference type="ARBA" id="ARBA00004651"/>
    </source>
</evidence>
<name>A0A5A7MR18_9PROT</name>
<protein>
    <recommendedName>
        <fullName evidence="3 13">Flagellar biosynthetic protein FlhB</fullName>
    </recommendedName>
</protein>
<dbReference type="Proteomes" id="UP000322084">
    <property type="component" value="Unassembled WGS sequence"/>
</dbReference>
<comment type="subcellular location">
    <subcellularLocation>
        <location evidence="1">Cell membrane</location>
        <topology evidence="1">Multi-pass membrane protein</topology>
    </subcellularLocation>
</comment>
<feature type="compositionally biased region" description="Basic and acidic residues" evidence="14">
    <location>
        <begin position="8"/>
        <end position="28"/>
    </location>
</feature>
<keyword evidence="8 13" id="KW-0653">Protein transport</keyword>
<dbReference type="SUPFAM" id="SSF160544">
    <property type="entry name" value="EscU C-terminal domain-like"/>
    <property type="match status" value="1"/>
</dbReference>
<evidence type="ECO:0000256" key="7">
    <source>
        <dbReference type="ARBA" id="ARBA00022795"/>
    </source>
</evidence>
<dbReference type="PANTHER" id="PTHR30531:SF12">
    <property type="entry name" value="FLAGELLAR BIOSYNTHETIC PROTEIN FLHB"/>
    <property type="match status" value="1"/>
</dbReference>
<dbReference type="PANTHER" id="PTHR30531">
    <property type="entry name" value="FLAGELLAR BIOSYNTHETIC PROTEIN FLHB"/>
    <property type="match status" value="1"/>
</dbReference>
<reference evidence="15 16" key="1">
    <citation type="submission" date="2019-09" db="EMBL/GenBank/DDBJ databases">
        <title>NBRP : Genome information of microbial organism related human and environment.</title>
        <authorList>
            <person name="Hattori M."/>
            <person name="Oshima K."/>
            <person name="Inaba H."/>
            <person name="Suda W."/>
            <person name="Sakamoto M."/>
            <person name="Iino T."/>
            <person name="Kitahara M."/>
            <person name="Oshida Y."/>
            <person name="Iida T."/>
            <person name="Kudo T."/>
            <person name="Itoh T."/>
            <person name="Ohkuma M."/>
        </authorList>
    </citation>
    <scope>NUCLEOTIDE SEQUENCE [LARGE SCALE GENOMIC DNA]</scope>
    <source>
        <strain evidence="15 16">Hi-2</strain>
    </source>
</reference>
<evidence type="ECO:0000256" key="11">
    <source>
        <dbReference type="ARBA" id="ARBA00023225"/>
    </source>
</evidence>
<keyword evidence="6 13" id="KW-0812">Transmembrane</keyword>